<dbReference type="AlphaFoldDB" id="K6XSZ7"/>
<dbReference type="Proteomes" id="UP000006263">
    <property type="component" value="Unassembled WGS sequence"/>
</dbReference>
<name>K6XSZ7_9ALTE</name>
<sequence length="45" mass="4875">MIVAQSDYIFAVSTYVNILVSARILATDIYVADYAYINNGGLANS</sequence>
<accession>K6XSZ7</accession>
<gene>
    <name evidence="1" type="ORF">GMES_1445</name>
</gene>
<reference evidence="1 2" key="1">
    <citation type="journal article" date="2017" name="Antonie Van Leeuwenhoek">
        <title>Rhizobium rhizosphaerae sp. nov., a novel species isolated from rice rhizosphere.</title>
        <authorList>
            <person name="Zhao J.J."/>
            <person name="Zhang J."/>
            <person name="Zhang R.J."/>
            <person name="Zhang C.W."/>
            <person name="Yin H.Q."/>
            <person name="Zhang X.X."/>
        </authorList>
    </citation>
    <scope>NUCLEOTIDE SEQUENCE [LARGE SCALE GENOMIC DNA]</scope>
    <source>
        <strain evidence="1 2">KMM 241</strain>
    </source>
</reference>
<proteinExistence type="predicted"/>
<dbReference type="EMBL" id="BAEP01000029">
    <property type="protein sequence ID" value="GAC23744.1"/>
    <property type="molecule type" value="Genomic_DNA"/>
</dbReference>
<protein>
    <submittedName>
        <fullName evidence="1">Uncharacterized protein</fullName>
    </submittedName>
</protein>
<evidence type="ECO:0000313" key="2">
    <source>
        <dbReference type="Proteomes" id="UP000006263"/>
    </source>
</evidence>
<organism evidence="1 2">
    <name type="scientific">Paraglaciecola mesophila KMM 241</name>
    <dbReference type="NCBI Taxonomy" id="1128912"/>
    <lineage>
        <taxon>Bacteria</taxon>
        <taxon>Pseudomonadati</taxon>
        <taxon>Pseudomonadota</taxon>
        <taxon>Gammaproteobacteria</taxon>
        <taxon>Alteromonadales</taxon>
        <taxon>Alteromonadaceae</taxon>
        <taxon>Paraglaciecola</taxon>
    </lineage>
</organism>
<comment type="caution">
    <text evidence="1">The sequence shown here is derived from an EMBL/GenBank/DDBJ whole genome shotgun (WGS) entry which is preliminary data.</text>
</comment>
<evidence type="ECO:0000313" key="1">
    <source>
        <dbReference type="EMBL" id="GAC23744.1"/>
    </source>
</evidence>